<sequence>MEKLFFNNSNRILFKNLDQIRFFSYFFSDLKMWELIQILEKNSVL</sequence>
<comment type="caution">
    <text evidence="1">The sequence shown here is derived from an EMBL/GenBank/DDBJ whole genome shotgun (WGS) entry which is preliminary data.</text>
</comment>
<gene>
    <name evidence="1" type="ORF">LEP1GSC172_2828</name>
</gene>
<evidence type="ECO:0000313" key="1">
    <source>
        <dbReference type="EMBL" id="EMO52986.1"/>
    </source>
</evidence>
<name>M6VD86_9LEPT</name>
<reference evidence="1 2" key="1">
    <citation type="submission" date="2013-01" db="EMBL/GenBank/DDBJ databases">
        <authorList>
            <person name="Harkins D.M."/>
            <person name="Durkin A.S."/>
            <person name="Brinkac L.M."/>
            <person name="Haft D.H."/>
            <person name="Selengut J.D."/>
            <person name="Sanka R."/>
            <person name="DePew J."/>
            <person name="Purushe J."/>
            <person name="Matthias M.A."/>
            <person name="Vinetz J.M."/>
            <person name="Sutton G.G."/>
            <person name="Nierman W.C."/>
            <person name="Fouts D.E."/>
        </authorList>
    </citation>
    <scope>NUCLEOTIDE SEQUENCE [LARGE SCALE GENOMIC DNA]</scope>
    <source>
        <strain evidence="1 2">HAI1536</strain>
    </source>
</reference>
<accession>M6VD86</accession>
<dbReference type="Proteomes" id="UP000012112">
    <property type="component" value="Unassembled WGS sequence"/>
</dbReference>
<evidence type="ECO:0000313" key="2">
    <source>
        <dbReference type="Proteomes" id="UP000012112"/>
    </source>
</evidence>
<protein>
    <submittedName>
        <fullName evidence="1">Uncharacterized protein</fullName>
    </submittedName>
</protein>
<dbReference type="AlphaFoldDB" id="M6VD86"/>
<proteinExistence type="predicted"/>
<organism evidence="1 2">
    <name type="scientific">Leptospira noguchii</name>
    <dbReference type="NCBI Taxonomy" id="28182"/>
    <lineage>
        <taxon>Bacteria</taxon>
        <taxon>Pseudomonadati</taxon>
        <taxon>Spirochaetota</taxon>
        <taxon>Spirochaetia</taxon>
        <taxon>Leptospirales</taxon>
        <taxon>Leptospiraceae</taxon>
        <taxon>Leptospira</taxon>
    </lineage>
</organism>
<dbReference type="EMBL" id="AKWD02000053">
    <property type="protein sequence ID" value="EMO52986.1"/>
    <property type="molecule type" value="Genomic_DNA"/>
</dbReference>